<gene>
    <name evidence="1" type="ORF">LshimejAT787_2001240</name>
</gene>
<dbReference type="OrthoDB" id="10503115at2759"/>
<name>A0A9P3URL4_LYOSH</name>
<dbReference type="EMBL" id="BRPK01000020">
    <property type="protein sequence ID" value="GLB45219.1"/>
    <property type="molecule type" value="Genomic_DNA"/>
</dbReference>
<evidence type="ECO:0000313" key="1">
    <source>
        <dbReference type="EMBL" id="GLB45219.1"/>
    </source>
</evidence>
<accession>A0A9P3URL4</accession>
<comment type="caution">
    <text evidence="1">The sequence shown here is derived from an EMBL/GenBank/DDBJ whole genome shotgun (WGS) entry which is preliminary data.</text>
</comment>
<keyword evidence="2" id="KW-1185">Reference proteome</keyword>
<evidence type="ECO:0000313" key="2">
    <source>
        <dbReference type="Proteomes" id="UP001063166"/>
    </source>
</evidence>
<protein>
    <submittedName>
        <fullName evidence="1">Uncharacterized protein</fullName>
    </submittedName>
</protein>
<dbReference type="Proteomes" id="UP001063166">
    <property type="component" value="Unassembled WGS sequence"/>
</dbReference>
<sequence>MREKNDLAQQLKFARQRMAAYVPVEDLRGPLAQLGVEIRELSTNDGSRHWQVYSNVQDVWKNERRCWHRIQRRTLAEKTIAALKSKYRRYPHYAGESFEDWSMRVQYPDWWRISTVIRNDKLQGNRTAHRANREEMQWMIDFEDEEGEEGEILQEMFNIVDGETGWDDDGLGAHYDWR</sequence>
<proteinExistence type="predicted"/>
<organism evidence="1 2">
    <name type="scientific">Lyophyllum shimeji</name>
    <name type="common">Hon-shimeji</name>
    <name type="synonym">Tricholoma shimeji</name>
    <dbReference type="NCBI Taxonomy" id="47721"/>
    <lineage>
        <taxon>Eukaryota</taxon>
        <taxon>Fungi</taxon>
        <taxon>Dikarya</taxon>
        <taxon>Basidiomycota</taxon>
        <taxon>Agaricomycotina</taxon>
        <taxon>Agaricomycetes</taxon>
        <taxon>Agaricomycetidae</taxon>
        <taxon>Agaricales</taxon>
        <taxon>Tricholomatineae</taxon>
        <taxon>Lyophyllaceae</taxon>
        <taxon>Lyophyllum</taxon>
    </lineage>
</organism>
<dbReference type="AlphaFoldDB" id="A0A9P3URL4"/>
<reference evidence="1" key="1">
    <citation type="submission" date="2022-07" db="EMBL/GenBank/DDBJ databases">
        <title>The genome of Lyophyllum shimeji provides insight into the initial evolution of ectomycorrhizal fungal genome.</title>
        <authorList>
            <person name="Kobayashi Y."/>
            <person name="Shibata T."/>
            <person name="Hirakawa H."/>
            <person name="Shigenobu S."/>
            <person name="Nishiyama T."/>
            <person name="Yamada A."/>
            <person name="Hasebe M."/>
            <person name="Kawaguchi M."/>
        </authorList>
    </citation>
    <scope>NUCLEOTIDE SEQUENCE</scope>
    <source>
        <strain evidence="1">AT787</strain>
    </source>
</reference>